<dbReference type="Pfam" id="PF09723">
    <property type="entry name" value="Zn_ribbon_8"/>
    <property type="match status" value="1"/>
</dbReference>
<reference evidence="3 4" key="1">
    <citation type="submission" date="2016-10" db="EMBL/GenBank/DDBJ databases">
        <authorList>
            <person name="Varghese N."/>
            <person name="Submissions S."/>
        </authorList>
    </citation>
    <scope>NUCLEOTIDE SEQUENCE [LARGE SCALE GENOMIC DNA]</scope>
    <source>
        <strain evidence="3 4">LMG 22274</strain>
    </source>
</reference>
<dbReference type="Proteomes" id="UP000183529">
    <property type="component" value="Unassembled WGS sequence"/>
</dbReference>
<dbReference type="GeneID" id="61305409"/>
<sequence length="74" mass="8193">MPLYDYRCERCGVFECTRSVATRDSAPPCPECGEATQRVTVTMPRLARSSDQDSQETPPEGRYGMRHAAACSCC</sequence>
<evidence type="ECO:0000313" key="5">
    <source>
        <dbReference type="Proteomes" id="UP000247515"/>
    </source>
</evidence>
<dbReference type="SMART" id="SM00834">
    <property type="entry name" value="CxxC_CXXC_SSSS"/>
    <property type="match status" value="1"/>
</dbReference>
<evidence type="ECO:0000313" key="3">
    <source>
        <dbReference type="EMBL" id="SEJ39444.1"/>
    </source>
</evidence>
<dbReference type="NCBIfam" id="TIGR02605">
    <property type="entry name" value="CxxC_CxxC_SSSS"/>
    <property type="match status" value="1"/>
</dbReference>
<proteinExistence type="predicted"/>
<dbReference type="Proteomes" id="UP000247515">
    <property type="component" value="Unassembled WGS sequence"/>
</dbReference>
<dbReference type="AlphaFoldDB" id="A0AAQ1GDT3"/>
<gene>
    <name evidence="2" type="ORF">C7400_104141</name>
    <name evidence="3" type="ORF">SAMN05216550_104288</name>
</gene>
<evidence type="ECO:0000259" key="1">
    <source>
        <dbReference type="SMART" id="SM00834"/>
    </source>
</evidence>
<dbReference type="EMBL" id="QJJV01000004">
    <property type="protein sequence ID" value="PXX18631.1"/>
    <property type="molecule type" value="Genomic_DNA"/>
</dbReference>
<keyword evidence="5" id="KW-1185">Reference proteome</keyword>
<dbReference type="EMBL" id="FNZM01000004">
    <property type="protein sequence ID" value="SEJ39444.1"/>
    <property type="molecule type" value="Genomic_DNA"/>
</dbReference>
<evidence type="ECO:0000313" key="4">
    <source>
        <dbReference type="Proteomes" id="UP000183529"/>
    </source>
</evidence>
<accession>A0AAQ1GDT3</accession>
<feature type="domain" description="Putative regulatory protein FmdB zinc ribbon" evidence="1">
    <location>
        <begin position="1"/>
        <end position="41"/>
    </location>
</feature>
<dbReference type="RefSeq" id="WP_074982515.1">
    <property type="nucleotide sequence ID" value="NZ_CADFGN010000007.1"/>
</dbReference>
<dbReference type="InterPro" id="IPR013429">
    <property type="entry name" value="Regulatory_FmdB_Zinc_ribbon"/>
</dbReference>
<protein>
    <submittedName>
        <fullName evidence="2">FmdB family regulatory protein</fullName>
    </submittedName>
    <submittedName>
        <fullName evidence="3">Regulatory protein, FmdB family</fullName>
    </submittedName>
</protein>
<name>A0AAQ1GDT3_9BURK</name>
<evidence type="ECO:0000313" key="2">
    <source>
        <dbReference type="EMBL" id="PXX18631.1"/>
    </source>
</evidence>
<comment type="caution">
    <text evidence="3">The sequence shown here is derived from an EMBL/GenBank/DDBJ whole genome shotgun (WGS) entry which is preliminary data.</text>
</comment>
<organism evidence="3 4">
    <name type="scientific">Paraburkholderia tropica</name>
    <dbReference type="NCBI Taxonomy" id="92647"/>
    <lineage>
        <taxon>Bacteria</taxon>
        <taxon>Pseudomonadati</taxon>
        <taxon>Pseudomonadota</taxon>
        <taxon>Betaproteobacteria</taxon>
        <taxon>Burkholderiales</taxon>
        <taxon>Burkholderiaceae</taxon>
        <taxon>Paraburkholderia</taxon>
    </lineage>
</organism>
<reference evidence="2 5" key="2">
    <citation type="submission" date="2018-05" db="EMBL/GenBank/DDBJ databases">
        <title>Genomic Encyclopedia of Type Strains, Phase IV (KMG-V): Genome sequencing to study the core and pangenomes of soil and plant-associated prokaryotes.</title>
        <authorList>
            <person name="Whitman W."/>
        </authorList>
    </citation>
    <scope>NUCLEOTIDE SEQUENCE [LARGE SCALE GENOMIC DNA]</scope>
    <source>
        <strain evidence="2 5">SIr-6563</strain>
    </source>
</reference>